<proteinExistence type="predicted"/>
<keyword evidence="6" id="KW-0539">Nucleus</keyword>
<dbReference type="InterPro" id="IPR036420">
    <property type="entry name" value="BRCT_dom_sf"/>
</dbReference>
<gene>
    <name evidence="10" type="ORF">AURANDRAFT_60753</name>
</gene>
<dbReference type="PROSITE" id="PS50089">
    <property type="entry name" value="ZF_RING_2"/>
    <property type="match status" value="1"/>
</dbReference>
<dbReference type="PROSITE" id="PS00518">
    <property type="entry name" value="ZF_RING_1"/>
    <property type="match status" value="1"/>
</dbReference>
<evidence type="ECO:0000313" key="10">
    <source>
        <dbReference type="EMBL" id="EGB13010.1"/>
    </source>
</evidence>
<keyword evidence="5" id="KW-0862">Zinc</keyword>
<dbReference type="InterPro" id="IPR013083">
    <property type="entry name" value="Znf_RING/FYVE/PHD"/>
</dbReference>
<organism evidence="11">
    <name type="scientific">Aureococcus anophagefferens</name>
    <name type="common">Harmful bloom alga</name>
    <dbReference type="NCBI Taxonomy" id="44056"/>
    <lineage>
        <taxon>Eukaryota</taxon>
        <taxon>Sar</taxon>
        <taxon>Stramenopiles</taxon>
        <taxon>Ochrophyta</taxon>
        <taxon>Pelagophyceae</taxon>
        <taxon>Pelagomonadales</taxon>
        <taxon>Pelagomonadaceae</taxon>
        <taxon>Aureococcus</taxon>
    </lineage>
</organism>
<dbReference type="GO" id="GO:0008270">
    <property type="term" value="F:zinc ion binding"/>
    <property type="evidence" value="ECO:0007669"/>
    <property type="project" value="UniProtKB-KW"/>
</dbReference>
<feature type="compositionally biased region" description="Acidic residues" evidence="8">
    <location>
        <begin position="47"/>
        <end position="65"/>
    </location>
</feature>
<accession>F0XW83</accession>
<keyword evidence="11" id="KW-1185">Reference proteome</keyword>
<evidence type="ECO:0000256" key="2">
    <source>
        <dbReference type="ARBA" id="ARBA00022723"/>
    </source>
</evidence>
<evidence type="ECO:0000313" key="11">
    <source>
        <dbReference type="Proteomes" id="UP000002729"/>
    </source>
</evidence>
<feature type="region of interest" description="Disordered" evidence="8">
    <location>
        <begin position="23"/>
        <end position="151"/>
    </location>
</feature>
<sequence>MPTTSESVKFNALKSLASLVAKSPGAAAAPKAKAAPKPKKKPVYVGSDDDDDESDASFAGDDEDAAAPVAPRGASRRNAGAKKTYYVDSASDDEPAAADDGAEAANAEAPTFGARVPQRDELPVFEHGSMSDADDDGTGASDPGGAPRDYCYCAGVVMGDAAAKAMPKKPDVVESDVVVESGGGGDDDFGTARQKAAAPNEAPPPKKTTSPKVPPPSSSGAREPVDGIDAEKPPTLDAAAPLDAEGVAASPLAAAPVSSSAASVVANDDSEDACFDALASATTCRLCENVLDEDLSCLPCGHCFCTECVLVACVDEYICPECRVPFFKSDITPNYAMRDFARAAVSAAGFALAARWGDATHLVSSVPLRRTPKLLTAVSVARHVVTLGWLWESDALGRAADERPFAVRDRENEAAWRFDLAASLAANGEGAGALADYAVLLDPRARRAGGPKLPKDGELKQIVECAGGVWLATPTKARVALGDRALLLLGDPATPLDASLVNIRAAPVRVGVEDFWTAVLSKRCPWEAPAAARPKHKMP</sequence>
<dbReference type="OrthoDB" id="342264at2759"/>
<evidence type="ECO:0000256" key="1">
    <source>
        <dbReference type="ARBA" id="ARBA00004123"/>
    </source>
</evidence>
<dbReference type="AlphaFoldDB" id="F0XW83"/>
<dbReference type="GO" id="GO:0006974">
    <property type="term" value="P:DNA damage response"/>
    <property type="evidence" value="ECO:0007669"/>
    <property type="project" value="UniProtKB-KW"/>
</dbReference>
<dbReference type="GeneID" id="20223146"/>
<dbReference type="RefSeq" id="XP_009032620.1">
    <property type="nucleotide sequence ID" value="XM_009034372.1"/>
</dbReference>
<protein>
    <recommendedName>
        <fullName evidence="9">RING-type domain-containing protein</fullName>
    </recommendedName>
</protein>
<dbReference type="EMBL" id="GL833120">
    <property type="protein sequence ID" value="EGB13010.1"/>
    <property type="molecule type" value="Genomic_DNA"/>
</dbReference>
<dbReference type="KEGG" id="aaf:AURANDRAFT_60753"/>
<dbReference type="Gene3D" id="3.30.40.10">
    <property type="entry name" value="Zinc/RING finger domain, C3HC4 (zinc finger)"/>
    <property type="match status" value="1"/>
</dbReference>
<dbReference type="InterPro" id="IPR001841">
    <property type="entry name" value="Znf_RING"/>
</dbReference>
<keyword evidence="4 7" id="KW-0863">Zinc-finger</keyword>
<feature type="region of interest" description="Disordered" evidence="8">
    <location>
        <begin position="178"/>
        <end position="236"/>
    </location>
</feature>
<feature type="compositionally biased region" description="Acidic residues" evidence="8">
    <location>
        <begin position="90"/>
        <end position="102"/>
    </location>
</feature>
<evidence type="ECO:0000256" key="6">
    <source>
        <dbReference type="ARBA" id="ARBA00023242"/>
    </source>
</evidence>
<dbReference type="Gene3D" id="3.40.50.10190">
    <property type="entry name" value="BRCT domain"/>
    <property type="match status" value="1"/>
</dbReference>
<keyword evidence="2" id="KW-0479">Metal-binding</keyword>
<evidence type="ECO:0000259" key="9">
    <source>
        <dbReference type="PROSITE" id="PS50089"/>
    </source>
</evidence>
<dbReference type="SUPFAM" id="SSF52113">
    <property type="entry name" value="BRCT domain"/>
    <property type="match status" value="1"/>
</dbReference>
<dbReference type="InterPro" id="IPR051579">
    <property type="entry name" value="DDR_Transcriptional_Reg"/>
</dbReference>
<dbReference type="InParanoid" id="F0XW83"/>
<feature type="compositionally biased region" description="Pro residues" evidence="8">
    <location>
        <begin position="201"/>
        <end position="217"/>
    </location>
</feature>
<keyword evidence="3" id="KW-0227">DNA damage</keyword>
<name>F0XW83_AURAN</name>
<evidence type="ECO:0000256" key="5">
    <source>
        <dbReference type="ARBA" id="ARBA00022833"/>
    </source>
</evidence>
<dbReference type="SUPFAM" id="SSF57850">
    <property type="entry name" value="RING/U-box"/>
    <property type="match status" value="1"/>
</dbReference>
<feature type="compositionally biased region" description="Low complexity" evidence="8">
    <location>
        <begin position="23"/>
        <end position="33"/>
    </location>
</feature>
<reference evidence="10 11" key="1">
    <citation type="journal article" date="2011" name="Proc. Natl. Acad. Sci. U.S.A.">
        <title>Niche of harmful alga Aureococcus anophagefferens revealed through ecogenomics.</title>
        <authorList>
            <person name="Gobler C.J."/>
            <person name="Berry D.L."/>
            <person name="Dyhrman S.T."/>
            <person name="Wilhelm S.W."/>
            <person name="Salamov A."/>
            <person name="Lobanov A.V."/>
            <person name="Zhang Y."/>
            <person name="Collier J.L."/>
            <person name="Wurch L.L."/>
            <person name="Kustka A.B."/>
            <person name="Dill B.D."/>
            <person name="Shah M."/>
            <person name="VerBerkmoes N.C."/>
            <person name="Kuo A."/>
            <person name="Terry A."/>
            <person name="Pangilinan J."/>
            <person name="Lindquist E.A."/>
            <person name="Lucas S."/>
            <person name="Paulsen I.T."/>
            <person name="Hattenrath-Lehmann T.K."/>
            <person name="Talmage S.C."/>
            <person name="Walker E.A."/>
            <person name="Koch F."/>
            <person name="Burson A.M."/>
            <person name="Marcoval M.A."/>
            <person name="Tang Y.Z."/>
            <person name="Lecleir G.R."/>
            <person name="Coyne K.J."/>
            <person name="Berg G.M."/>
            <person name="Bertrand E.M."/>
            <person name="Saito M.A."/>
            <person name="Gladyshev V.N."/>
            <person name="Grigoriev I.V."/>
        </authorList>
    </citation>
    <scope>NUCLEOTIDE SEQUENCE [LARGE SCALE GENOMIC DNA]</scope>
    <source>
        <strain evidence="11">CCMP 1984</strain>
    </source>
</reference>
<feature type="compositionally biased region" description="Basic and acidic residues" evidence="8">
    <location>
        <begin position="223"/>
        <end position="234"/>
    </location>
</feature>
<dbReference type="PANTHER" id="PTHR23196">
    <property type="entry name" value="PAX TRANSCRIPTION ACTIVATION DOMAIN INTERACTING PROTEIN"/>
    <property type="match status" value="1"/>
</dbReference>
<dbReference type="GO" id="GO:0005634">
    <property type="term" value="C:nucleus"/>
    <property type="evidence" value="ECO:0007669"/>
    <property type="project" value="UniProtKB-SubCell"/>
</dbReference>
<dbReference type="Proteomes" id="UP000002729">
    <property type="component" value="Unassembled WGS sequence"/>
</dbReference>
<dbReference type="PANTHER" id="PTHR23196:SF1">
    <property type="entry name" value="PAX-INTERACTING PROTEIN 1"/>
    <property type="match status" value="1"/>
</dbReference>
<evidence type="ECO:0000256" key="4">
    <source>
        <dbReference type="ARBA" id="ARBA00022771"/>
    </source>
</evidence>
<evidence type="ECO:0000256" key="8">
    <source>
        <dbReference type="SAM" id="MobiDB-lite"/>
    </source>
</evidence>
<evidence type="ECO:0000256" key="7">
    <source>
        <dbReference type="PROSITE-ProRule" id="PRU00175"/>
    </source>
</evidence>
<comment type="subcellular location">
    <subcellularLocation>
        <location evidence="1">Nucleus</location>
    </subcellularLocation>
</comment>
<dbReference type="InterPro" id="IPR017907">
    <property type="entry name" value="Znf_RING_CS"/>
</dbReference>
<evidence type="ECO:0000256" key="3">
    <source>
        <dbReference type="ARBA" id="ARBA00022763"/>
    </source>
</evidence>
<feature type="domain" description="RING-type" evidence="9">
    <location>
        <begin position="284"/>
        <end position="323"/>
    </location>
</feature>